<sequence length="551" mass="59218">MSSFDEAFKKHETAGVEVEVEQVSTNASINTAIDEPNASLKGWRLRLLTLGLALAVFLASLDSIIVSTALTAIAKDLQSWDKSSWVVSSYLTTYFSFLVIWAKVSDLVGRKLMLITALVLFLAFSGGCGGARTMLQLIVLRALQGIGGAGLFSLVPIITAEMVHPDKYASYNAVMALSIALSFLLGPLIGGGIVDHTTWRWIFYINLPAGAVSIVLVWFSMPGAFPDISHPTSLWSVSKNMNLRGRVDYLGFSLLLAASLFLIVAIEEAAILYTWDNAVVITLLALALPVFCAFLCWVWFLDRSDSTREPVFPWRFAKNRVLMGLCLICLLSGVPLTTLVLDLPGRFQILNNTSALDSGIRILPLTLTIAVSSALAGGVTARGRVPPIFVFSISAVLQTVGLGLLYSVPADRPLEAKIYGYQTLIGTGVGMCLATAILTVPSLVEGKDLSAAIGSVTQIRVLGGAVGVSVATNLLNNSVQDHLLGQVAPEVLRDIMKNVSSIAALPQSTQLLITEAFADGYERQLLLVLGFCAAEVLALGLMWERPMRRLV</sequence>
<feature type="transmembrane region" description="Helical" evidence="5">
    <location>
        <begin position="138"/>
        <end position="158"/>
    </location>
</feature>
<feature type="transmembrane region" description="Helical" evidence="5">
    <location>
        <begin position="388"/>
        <end position="406"/>
    </location>
</feature>
<protein>
    <recommendedName>
        <fullName evidence="6">Major facilitator superfamily (MFS) profile domain-containing protein</fullName>
    </recommendedName>
</protein>
<organism evidence="7 8">
    <name type="scientific">Aspergillus mulundensis</name>
    <dbReference type="NCBI Taxonomy" id="1810919"/>
    <lineage>
        <taxon>Eukaryota</taxon>
        <taxon>Fungi</taxon>
        <taxon>Dikarya</taxon>
        <taxon>Ascomycota</taxon>
        <taxon>Pezizomycotina</taxon>
        <taxon>Eurotiomycetes</taxon>
        <taxon>Eurotiomycetidae</taxon>
        <taxon>Eurotiales</taxon>
        <taxon>Aspergillaceae</taxon>
        <taxon>Aspergillus</taxon>
        <taxon>Aspergillus subgen. Nidulantes</taxon>
    </lineage>
</organism>
<dbReference type="GO" id="GO:0022857">
    <property type="term" value="F:transmembrane transporter activity"/>
    <property type="evidence" value="ECO:0007669"/>
    <property type="project" value="InterPro"/>
</dbReference>
<comment type="subcellular location">
    <subcellularLocation>
        <location evidence="1">Membrane</location>
        <topology evidence="1">Multi-pass membrane protein</topology>
    </subcellularLocation>
</comment>
<dbReference type="PROSITE" id="PS50850">
    <property type="entry name" value="MFS"/>
    <property type="match status" value="1"/>
</dbReference>
<evidence type="ECO:0000313" key="7">
    <source>
        <dbReference type="EMBL" id="RDW93803.1"/>
    </source>
</evidence>
<feature type="transmembrane region" description="Helical" evidence="5">
    <location>
        <begin position="170"/>
        <end position="189"/>
    </location>
</feature>
<feature type="transmembrane region" description="Helical" evidence="5">
    <location>
        <begin position="201"/>
        <end position="226"/>
    </location>
</feature>
<keyword evidence="3 5" id="KW-1133">Transmembrane helix</keyword>
<evidence type="ECO:0000256" key="3">
    <source>
        <dbReference type="ARBA" id="ARBA00022989"/>
    </source>
</evidence>
<evidence type="ECO:0000256" key="4">
    <source>
        <dbReference type="ARBA" id="ARBA00023136"/>
    </source>
</evidence>
<feature type="transmembrane region" description="Helical" evidence="5">
    <location>
        <begin position="418"/>
        <end position="440"/>
    </location>
</feature>
<dbReference type="OrthoDB" id="440553at2759"/>
<gene>
    <name evidence="7" type="ORF">DSM5745_01125</name>
</gene>
<dbReference type="PRINTS" id="PR01036">
    <property type="entry name" value="TCRTETB"/>
</dbReference>
<reference evidence="7 8" key="1">
    <citation type="journal article" date="2018" name="IMA Fungus">
        <title>IMA Genome-F 9: Draft genome sequence of Annulohypoxylon stygium, Aspergillus mulundensis, Berkeleyomyces basicola (syn. Thielaviopsis basicola), Ceratocystis smalleyi, two Cercospora beticola strains, Coleophoma cylindrospora, Fusarium fracticaudum, Phialophora cf. hyalina, and Morchella septimelata.</title>
        <authorList>
            <person name="Wingfield B.D."/>
            <person name="Bills G.F."/>
            <person name="Dong Y."/>
            <person name="Huang W."/>
            <person name="Nel W.J."/>
            <person name="Swalarsk-Parry B.S."/>
            <person name="Vaghefi N."/>
            <person name="Wilken P.M."/>
            <person name="An Z."/>
            <person name="de Beer Z.W."/>
            <person name="De Vos L."/>
            <person name="Chen L."/>
            <person name="Duong T.A."/>
            <person name="Gao Y."/>
            <person name="Hammerbacher A."/>
            <person name="Kikkert J.R."/>
            <person name="Li Y."/>
            <person name="Li H."/>
            <person name="Li K."/>
            <person name="Li Q."/>
            <person name="Liu X."/>
            <person name="Ma X."/>
            <person name="Naidoo K."/>
            <person name="Pethybridge S.J."/>
            <person name="Sun J."/>
            <person name="Steenkamp E.T."/>
            <person name="van der Nest M.A."/>
            <person name="van Wyk S."/>
            <person name="Wingfield M.J."/>
            <person name="Xiong C."/>
            <person name="Yue Q."/>
            <person name="Zhang X."/>
        </authorList>
    </citation>
    <scope>NUCLEOTIDE SEQUENCE [LARGE SCALE GENOMIC DNA]</scope>
    <source>
        <strain evidence="7 8">DSM 5745</strain>
    </source>
</reference>
<name>A0A3D8T5H6_9EURO</name>
<dbReference type="Pfam" id="PF07690">
    <property type="entry name" value="MFS_1"/>
    <property type="match status" value="1"/>
</dbReference>
<feature type="transmembrane region" description="Helical" evidence="5">
    <location>
        <begin position="247"/>
        <end position="266"/>
    </location>
</feature>
<evidence type="ECO:0000256" key="5">
    <source>
        <dbReference type="SAM" id="Phobius"/>
    </source>
</evidence>
<comment type="caution">
    <text evidence="7">The sequence shown here is derived from an EMBL/GenBank/DDBJ whole genome shotgun (WGS) entry which is preliminary data.</text>
</comment>
<feature type="transmembrane region" description="Helical" evidence="5">
    <location>
        <begin position="85"/>
        <end position="102"/>
    </location>
</feature>
<feature type="transmembrane region" description="Helical" evidence="5">
    <location>
        <begin position="361"/>
        <end position="381"/>
    </location>
</feature>
<feature type="domain" description="Major facilitator superfamily (MFS) profile" evidence="6">
    <location>
        <begin position="48"/>
        <end position="548"/>
    </location>
</feature>
<keyword evidence="8" id="KW-1185">Reference proteome</keyword>
<evidence type="ECO:0000256" key="1">
    <source>
        <dbReference type="ARBA" id="ARBA00004141"/>
    </source>
</evidence>
<feature type="transmembrane region" description="Helical" evidence="5">
    <location>
        <begin position="278"/>
        <end position="300"/>
    </location>
</feature>
<feature type="transmembrane region" description="Helical" evidence="5">
    <location>
        <begin position="321"/>
        <end position="341"/>
    </location>
</feature>
<dbReference type="RefSeq" id="XP_026608986.1">
    <property type="nucleotide sequence ID" value="XM_026743141.1"/>
</dbReference>
<dbReference type="Proteomes" id="UP000256690">
    <property type="component" value="Unassembled WGS sequence"/>
</dbReference>
<feature type="transmembrane region" description="Helical" evidence="5">
    <location>
        <begin position="114"/>
        <end position="132"/>
    </location>
</feature>
<proteinExistence type="predicted"/>
<evidence type="ECO:0000259" key="6">
    <source>
        <dbReference type="PROSITE" id="PS50850"/>
    </source>
</evidence>
<dbReference type="InterPro" id="IPR020846">
    <property type="entry name" value="MFS_dom"/>
</dbReference>
<dbReference type="GO" id="GO:0005886">
    <property type="term" value="C:plasma membrane"/>
    <property type="evidence" value="ECO:0007669"/>
    <property type="project" value="TreeGrafter"/>
</dbReference>
<dbReference type="EMBL" id="PVWQ01000001">
    <property type="protein sequence ID" value="RDW93803.1"/>
    <property type="molecule type" value="Genomic_DNA"/>
</dbReference>
<feature type="transmembrane region" description="Helical" evidence="5">
    <location>
        <begin position="525"/>
        <end position="543"/>
    </location>
</feature>
<dbReference type="InterPro" id="IPR036259">
    <property type="entry name" value="MFS_trans_sf"/>
</dbReference>
<accession>A0A3D8T5H6</accession>
<dbReference type="InterPro" id="IPR011701">
    <property type="entry name" value="MFS"/>
</dbReference>
<dbReference type="AlphaFoldDB" id="A0A3D8T5H6"/>
<keyword evidence="2 5" id="KW-0812">Transmembrane</keyword>
<feature type="transmembrane region" description="Helical" evidence="5">
    <location>
        <begin position="47"/>
        <end position="73"/>
    </location>
</feature>
<evidence type="ECO:0000256" key="2">
    <source>
        <dbReference type="ARBA" id="ARBA00022692"/>
    </source>
</evidence>
<dbReference type="Gene3D" id="1.20.1250.20">
    <property type="entry name" value="MFS general substrate transporter like domains"/>
    <property type="match status" value="2"/>
</dbReference>
<dbReference type="PANTHER" id="PTHR23501">
    <property type="entry name" value="MAJOR FACILITATOR SUPERFAMILY"/>
    <property type="match status" value="1"/>
</dbReference>
<dbReference type="GeneID" id="38111495"/>
<evidence type="ECO:0000313" key="8">
    <source>
        <dbReference type="Proteomes" id="UP000256690"/>
    </source>
</evidence>
<keyword evidence="4 5" id="KW-0472">Membrane</keyword>
<dbReference type="SUPFAM" id="SSF103473">
    <property type="entry name" value="MFS general substrate transporter"/>
    <property type="match status" value="1"/>
</dbReference>
<dbReference type="PANTHER" id="PTHR23501:SF43">
    <property type="entry name" value="MULTIDRUG TRANSPORTER, PUTATIVE (AFU_ORTHOLOGUE AFUA_6G03040)-RELATED"/>
    <property type="match status" value="1"/>
</dbReference>